<dbReference type="AlphaFoldDB" id="A0A4R7F472"/>
<gene>
    <name evidence="2" type="ORF">C8P70_102116</name>
</gene>
<keyword evidence="1" id="KW-1133">Transmembrane helix</keyword>
<accession>A0A4R7F472</accession>
<sequence length="145" mass="16798">MAKIKIQRSSEYNNKMRSIQLLVDGKQIGVIGDGETKEFTVKEGQRILKAKIDWCSSPEVLSNVDSAEVKHFKIESFAQRSQLNKLLNSVYLVLIIAVLHFVLARTMDFYYMAILLLPPFIFMLYYLTMARKKYLTLKEIDDGIR</sequence>
<dbReference type="EMBL" id="SOAG01000002">
    <property type="protein sequence ID" value="TDS65332.1"/>
    <property type="molecule type" value="Genomic_DNA"/>
</dbReference>
<feature type="transmembrane region" description="Helical" evidence="1">
    <location>
        <begin position="86"/>
        <end position="103"/>
    </location>
</feature>
<evidence type="ECO:0000256" key="1">
    <source>
        <dbReference type="SAM" id="Phobius"/>
    </source>
</evidence>
<keyword evidence="1" id="KW-0812">Transmembrane</keyword>
<comment type="caution">
    <text evidence="2">The sequence shown here is derived from an EMBL/GenBank/DDBJ whole genome shotgun (WGS) entry which is preliminary data.</text>
</comment>
<dbReference type="Proteomes" id="UP000295215">
    <property type="component" value="Unassembled WGS sequence"/>
</dbReference>
<proteinExistence type="predicted"/>
<dbReference type="RefSeq" id="WP_133711557.1">
    <property type="nucleotide sequence ID" value="NZ_SOAG01000002.1"/>
</dbReference>
<feature type="transmembrane region" description="Helical" evidence="1">
    <location>
        <begin position="109"/>
        <end position="128"/>
    </location>
</feature>
<organism evidence="2 3">
    <name type="scientific">Myroides indicus</name>
    <dbReference type="NCBI Taxonomy" id="1323422"/>
    <lineage>
        <taxon>Bacteria</taxon>
        <taxon>Pseudomonadati</taxon>
        <taxon>Bacteroidota</taxon>
        <taxon>Flavobacteriia</taxon>
        <taxon>Flavobacteriales</taxon>
        <taxon>Flavobacteriaceae</taxon>
        <taxon>Myroides</taxon>
    </lineage>
</organism>
<dbReference type="OrthoDB" id="2223488at2"/>
<evidence type="ECO:0000313" key="2">
    <source>
        <dbReference type="EMBL" id="TDS65332.1"/>
    </source>
</evidence>
<keyword evidence="1" id="KW-0472">Membrane</keyword>
<name>A0A4R7F472_9FLAO</name>
<protein>
    <submittedName>
        <fullName evidence="2">Uncharacterized protein</fullName>
    </submittedName>
</protein>
<evidence type="ECO:0000313" key="3">
    <source>
        <dbReference type="Proteomes" id="UP000295215"/>
    </source>
</evidence>
<reference evidence="2 3" key="1">
    <citation type="submission" date="2019-03" db="EMBL/GenBank/DDBJ databases">
        <title>Genomic Encyclopedia of Archaeal and Bacterial Type Strains, Phase II (KMG-II): from individual species to whole genera.</title>
        <authorList>
            <person name="Goeker M."/>
        </authorList>
    </citation>
    <scope>NUCLEOTIDE SEQUENCE [LARGE SCALE GENOMIC DNA]</scope>
    <source>
        <strain evidence="2 3">DSM 28213</strain>
    </source>
</reference>
<keyword evidence="3" id="KW-1185">Reference proteome</keyword>